<dbReference type="EMBL" id="AQGS01000258">
    <property type="protein sequence ID" value="EPS41071.1"/>
    <property type="molecule type" value="Genomic_DNA"/>
</dbReference>
<evidence type="ECO:0000313" key="2">
    <source>
        <dbReference type="EMBL" id="EPS41071.1"/>
    </source>
</evidence>
<feature type="region of interest" description="Disordered" evidence="1">
    <location>
        <begin position="1"/>
        <end position="21"/>
    </location>
</feature>
<dbReference type="Proteomes" id="UP000015100">
    <property type="component" value="Unassembled WGS sequence"/>
</dbReference>
<accession>S8AIU0</accession>
<comment type="caution">
    <text evidence="2">The sequence shown here is derived from an EMBL/GenBank/DDBJ whole genome shotgun (WGS) entry which is preliminary data.</text>
</comment>
<dbReference type="OMA" id="AESMNLM"/>
<feature type="region of interest" description="Disordered" evidence="1">
    <location>
        <begin position="89"/>
        <end position="178"/>
    </location>
</feature>
<keyword evidence="3" id="KW-1185">Reference proteome</keyword>
<proteinExistence type="predicted"/>
<protein>
    <submittedName>
        <fullName evidence="2">Uncharacterized protein</fullName>
    </submittedName>
</protein>
<feature type="compositionally biased region" description="Acidic residues" evidence="1">
    <location>
        <begin position="146"/>
        <end position="172"/>
    </location>
</feature>
<feature type="compositionally biased region" description="Polar residues" evidence="1">
    <location>
        <begin position="1"/>
        <end position="10"/>
    </location>
</feature>
<organism evidence="2 3">
    <name type="scientific">Dactylellina haptotyla (strain CBS 200.50)</name>
    <name type="common">Nematode-trapping fungus</name>
    <name type="synonym">Monacrosporium haptotylum</name>
    <dbReference type="NCBI Taxonomy" id="1284197"/>
    <lineage>
        <taxon>Eukaryota</taxon>
        <taxon>Fungi</taxon>
        <taxon>Dikarya</taxon>
        <taxon>Ascomycota</taxon>
        <taxon>Pezizomycotina</taxon>
        <taxon>Orbiliomycetes</taxon>
        <taxon>Orbiliales</taxon>
        <taxon>Orbiliaceae</taxon>
        <taxon>Dactylellina</taxon>
    </lineage>
</organism>
<evidence type="ECO:0000313" key="3">
    <source>
        <dbReference type="Proteomes" id="UP000015100"/>
    </source>
</evidence>
<feature type="compositionally biased region" description="Basic residues" evidence="1">
    <location>
        <begin position="129"/>
        <end position="141"/>
    </location>
</feature>
<sequence>MAPTNASVLSPSKEKPYESFAKKTKSVEVLVTVLLSSKKADAFGLDSAQVDWNLVAHRLSLKSAKVASTRFGQVKKELLDCAAAMNMLSKQHKPSDESEGELTPPETPVKAARAPATPRRSPKVTKANTPRRRGRPPKNQKLKQVEEEEAEEEEVQIAEPEEETPSEGEQSTDADVSA</sequence>
<dbReference type="OrthoDB" id="5403747at2759"/>
<dbReference type="AlphaFoldDB" id="S8AIU0"/>
<dbReference type="HOGENOM" id="CLU_1524773_0_0_1"/>
<name>S8AIU0_DACHA</name>
<evidence type="ECO:0000256" key="1">
    <source>
        <dbReference type="SAM" id="MobiDB-lite"/>
    </source>
</evidence>
<reference evidence="3" key="2">
    <citation type="submission" date="2013-04" db="EMBL/GenBank/DDBJ databases">
        <title>Genomic mechanisms accounting for the adaptation to parasitism in nematode-trapping fungi.</title>
        <authorList>
            <person name="Ahren D.G."/>
        </authorList>
    </citation>
    <scope>NUCLEOTIDE SEQUENCE [LARGE SCALE GENOMIC DNA]</scope>
    <source>
        <strain evidence="3">CBS 200.50</strain>
    </source>
</reference>
<reference evidence="2 3" key="1">
    <citation type="journal article" date="2013" name="PLoS Genet.">
        <title>Genomic mechanisms accounting for the adaptation to parasitism in nematode-trapping fungi.</title>
        <authorList>
            <person name="Meerupati T."/>
            <person name="Andersson K.M."/>
            <person name="Friman E."/>
            <person name="Kumar D."/>
            <person name="Tunlid A."/>
            <person name="Ahren D."/>
        </authorList>
    </citation>
    <scope>NUCLEOTIDE SEQUENCE [LARGE SCALE GENOMIC DNA]</scope>
    <source>
        <strain evidence="2 3">CBS 200.50</strain>
    </source>
</reference>
<feature type="compositionally biased region" description="Basic and acidic residues" evidence="1">
    <location>
        <begin position="12"/>
        <end position="21"/>
    </location>
</feature>
<gene>
    <name evidence="2" type="ORF">H072_5055</name>
</gene>